<dbReference type="InterPro" id="IPR027417">
    <property type="entry name" value="P-loop_NTPase"/>
</dbReference>
<proteinExistence type="inferred from homology"/>
<gene>
    <name evidence="5" type="ORF">B1A_07873</name>
</gene>
<evidence type="ECO:0000313" key="5">
    <source>
        <dbReference type="EMBL" id="EQD67034.1"/>
    </source>
</evidence>
<dbReference type="PRINTS" id="PR00864">
    <property type="entry name" value="PREPILNPTASE"/>
</dbReference>
<comment type="caution">
    <text evidence="5">The sequence shown here is derived from an EMBL/GenBank/DDBJ whole genome shotgun (WGS) entry which is preliminary data.</text>
</comment>
<protein>
    <submittedName>
        <fullName evidence="5">Dephospho-CoA kinase</fullName>
        <ecNumber evidence="5">2.7.-.-</ecNumber>
    </submittedName>
</protein>
<evidence type="ECO:0000259" key="4">
    <source>
        <dbReference type="Pfam" id="PF01478"/>
    </source>
</evidence>
<evidence type="ECO:0000256" key="3">
    <source>
        <dbReference type="SAM" id="Phobius"/>
    </source>
</evidence>
<dbReference type="GO" id="GO:0004140">
    <property type="term" value="F:dephospho-CoA kinase activity"/>
    <property type="evidence" value="ECO:0007669"/>
    <property type="project" value="InterPro"/>
</dbReference>
<dbReference type="PANTHER" id="PTHR10695:SF46">
    <property type="entry name" value="BIFUNCTIONAL COENZYME A SYNTHASE-RELATED"/>
    <property type="match status" value="1"/>
</dbReference>
<dbReference type="PANTHER" id="PTHR10695">
    <property type="entry name" value="DEPHOSPHO-COA KINASE-RELATED"/>
    <property type="match status" value="1"/>
</dbReference>
<keyword evidence="2" id="KW-0067">ATP-binding</keyword>
<keyword evidence="3" id="KW-0472">Membrane</keyword>
<evidence type="ECO:0000256" key="2">
    <source>
        <dbReference type="ARBA" id="ARBA00022840"/>
    </source>
</evidence>
<keyword evidence="5" id="KW-0418">Kinase</keyword>
<dbReference type="Pfam" id="PF01121">
    <property type="entry name" value="CoaE"/>
    <property type="match status" value="1"/>
</dbReference>
<organism evidence="5">
    <name type="scientific">mine drainage metagenome</name>
    <dbReference type="NCBI Taxonomy" id="410659"/>
    <lineage>
        <taxon>unclassified sequences</taxon>
        <taxon>metagenomes</taxon>
        <taxon>ecological metagenomes</taxon>
    </lineage>
</organism>
<dbReference type="InterPro" id="IPR001977">
    <property type="entry name" value="Depp_CoAkinase"/>
</dbReference>
<sequence length="377" mass="41029">GLVASSALTTLWLGRADLQGWAFVGLQWGLLLLAFIDLETQLLPDGLTQPLLWSGLIFHGLGGGVSLEQGLWGAVLGYLMLAGVYWGFRGWTKREGMGLGDVKLLAVIGAWMGAAQLPLILMGAASLGVVGGLCLGWRKGRNIAFPFGPFMVFGCRMYFVDEFARERSMSKFIVGVTGGIGAGKSTVASLFARYGAGLVDTDAISRQMTAPGGAAIQAIREKFGEVFISEDGSLDRTAMRNHVFNHPPARKQLETIMHGRIREAVHAALDAATQPYVLLVVPLLIEVGSYRPLLSRVLVVDCEEDLQVRRASQRPEMTPETVRAIMAAQTDRKTRLRVADDVIDNNGDLQSLETVVKKLDHQYRFMAGEQLRSLNVS</sequence>
<dbReference type="PROSITE" id="PS51219">
    <property type="entry name" value="DPCK"/>
    <property type="match status" value="1"/>
</dbReference>
<dbReference type="GO" id="GO:0005524">
    <property type="term" value="F:ATP binding"/>
    <property type="evidence" value="ECO:0007669"/>
    <property type="project" value="UniProtKB-KW"/>
</dbReference>
<dbReference type="EC" id="2.7.-.-" evidence="5"/>
<dbReference type="GO" id="GO:0015937">
    <property type="term" value="P:coenzyme A biosynthetic process"/>
    <property type="evidence" value="ECO:0007669"/>
    <property type="project" value="InterPro"/>
</dbReference>
<dbReference type="EMBL" id="AUZX01005638">
    <property type="protein sequence ID" value="EQD67034.1"/>
    <property type="molecule type" value="Genomic_DNA"/>
</dbReference>
<evidence type="ECO:0000256" key="1">
    <source>
        <dbReference type="ARBA" id="ARBA00022741"/>
    </source>
</evidence>
<feature type="transmembrane region" description="Helical" evidence="3">
    <location>
        <begin position="104"/>
        <end position="131"/>
    </location>
</feature>
<dbReference type="SUPFAM" id="SSF52540">
    <property type="entry name" value="P-loop containing nucleoside triphosphate hydrolases"/>
    <property type="match status" value="1"/>
</dbReference>
<reference evidence="5" key="2">
    <citation type="journal article" date="2014" name="ISME J.">
        <title>Microbial stratification in low pH oxic and suboxic macroscopic growths along an acid mine drainage.</title>
        <authorList>
            <person name="Mendez-Garcia C."/>
            <person name="Mesa V."/>
            <person name="Sprenger R.R."/>
            <person name="Richter M."/>
            <person name="Diez M.S."/>
            <person name="Solano J."/>
            <person name="Bargiela R."/>
            <person name="Golyshina O.V."/>
            <person name="Manteca A."/>
            <person name="Ramos J.L."/>
            <person name="Gallego J.R."/>
            <person name="Llorente I."/>
            <person name="Martins Dos Santos V.A."/>
            <person name="Jensen O.N."/>
            <person name="Pelaez A.I."/>
            <person name="Sanchez J."/>
            <person name="Ferrer M."/>
        </authorList>
    </citation>
    <scope>NUCLEOTIDE SEQUENCE</scope>
</reference>
<accession>T1CJI8</accession>
<feature type="transmembrane region" description="Helical" evidence="3">
    <location>
        <begin position="20"/>
        <end position="38"/>
    </location>
</feature>
<dbReference type="Gene3D" id="1.20.120.1220">
    <property type="match status" value="1"/>
</dbReference>
<dbReference type="Gene3D" id="3.40.50.300">
    <property type="entry name" value="P-loop containing nucleotide triphosphate hydrolases"/>
    <property type="match status" value="1"/>
</dbReference>
<feature type="non-terminal residue" evidence="5">
    <location>
        <position position="1"/>
    </location>
</feature>
<keyword evidence="3" id="KW-0812">Transmembrane</keyword>
<keyword evidence="3" id="KW-1133">Transmembrane helix</keyword>
<reference evidence="5" key="1">
    <citation type="submission" date="2013-08" db="EMBL/GenBank/DDBJ databases">
        <authorList>
            <person name="Mendez C."/>
            <person name="Richter M."/>
            <person name="Ferrer M."/>
            <person name="Sanchez J."/>
        </authorList>
    </citation>
    <scope>NUCLEOTIDE SEQUENCE</scope>
</reference>
<dbReference type="InterPro" id="IPR014032">
    <property type="entry name" value="Peptidase_A24A_bac"/>
</dbReference>
<name>T1CJI8_9ZZZZ</name>
<dbReference type="HAMAP" id="MF_00376">
    <property type="entry name" value="Dephospho_CoA_kinase"/>
    <property type="match status" value="1"/>
</dbReference>
<keyword evidence="1" id="KW-0547">Nucleotide-binding</keyword>
<dbReference type="AlphaFoldDB" id="T1CJI8"/>
<dbReference type="Pfam" id="PF01478">
    <property type="entry name" value="Peptidase_A24"/>
    <property type="match status" value="1"/>
</dbReference>
<dbReference type="InterPro" id="IPR000045">
    <property type="entry name" value="Prepilin_IV_endopep_pep"/>
</dbReference>
<feature type="domain" description="Prepilin type IV endopeptidase peptidase" evidence="4">
    <location>
        <begin position="28"/>
        <end position="131"/>
    </location>
</feature>
<dbReference type="GO" id="GO:0016020">
    <property type="term" value="C:membrane"/>
    <property type="evidence" value="ECO:0007669"/>
    <property type="project" value="InterPro"/>
</dbReference>
<feature type="transmembrane region" description="Helical" evidence="3">
    <location>
        <begin position="73"/>
        <end position="92"/>
    </location>
</feature>
<dbReference type="CDD" id="cd02022">
    <property type="entry name" value="DPCK"/>
    <property type="match status" value="1"/>
</dbReference>
<dbReference type="NCBIfam" id="TIGR00152">
    <property type="entry name" value="dephospho-CoA kinase"/>
    <property type="match status" value="1"/>
</dbReference>
<feature type="transmembrane region" description="Helical" evidence="3">
    <location>
        <begin position="143"/>
        <end position="160"/>
    </location>
</feature>
<keyword evidence="5" id="KW-0808">Transferase</keyword>
<dbReference type="GO" id="GO:0004190">
    <property type="term" value="F:aspartic-type endopeptidase activity"/>
    <property type="evidence" value="ECO:0007669"/>
    <property type="project" value="InterPro"/>
</dbReference>